<gene>
    <name evidence="2" type="ORF">SAMN06295900_12246</name>
</gene>
<dbReference type="Proteomes" id="UP000192911">
    <property type="component" value="Unassembled WGS sequence"/>
</dbReference>
<evidence type="ECO:0000313" key="2">
    <source>
        <dbReference type="EMBL" id="SMF80391.1"/>
    </source>
</evidence>
<reference evidence="3" key="1">
    <citation type="submission" date="2017-04" db="EMBL/GenBank/DDBJ databases">
        <authorList>
            <person name="Varghese N."/>
            <person name="Submissions S."/>
        </authorList>
    </citation>
    <scope>NUCLEOTIDE SEQUENCE [LARGE SCALE GENOMIC DNA]</scope>
    <source>
        <strain evidence="3">Ballard 720</strain>
    </source>
</reference>
<evidence type="ECO:0000313" key="3">
    <source>
        <dbReference type="Proteomes" id="UP000192911"/>
    </source>
</evidence>
<feature type="signal peptide" evidence="1">
    <location>
        <begin position="1"/>
        <end position="20"/>
    </location>
</feature>
<dbReference type="Pfam" id="PF06903">
    <property type="entry name" value="VirK"/>
    <property type="match status" value="1"/>
</dbReference>
<keyword evidence="3" id="KW-1185">Reference proteome</keyword>
<dbReference type="InterPro" id="IPR010694">
    <property type="entry name" value="Uncharacterised_VirK"/>
</dbReference>
<sequence length="146" mass="15430">MLRTLVTAVSLAACSSAAFASSTIQLSSLSQVEAALARGASVAATVDLTVCAPAAGTTSPGTTRGGLRIGAYRIVQDGTLSFADEHATVDRTGQPIWQFIRYQVKPDQTIAFTMDMFSLPSYTRIGSQIGYTCAVNQGVSFFTEHR</sequence>
<keyword evidence="1" id="KW-0732">Signal</keyword>
<proteinExistence type="predicted"/>
<protein>
    <submittedName>
        <fullName evidence="2">VirK protein</fullName>
    </submittedName>
</protein>
<name>A0A1X7H5W8_TRICW</name>
<feature type="chain" id="PRO_5013163364" evidence="1">
    <location>
        <begin position="21"/>
        <end position="146"/>
    </location>
</feature>
<organism evidence="2 3">
    <name type="scientific">Trinickia caryophylli</name>
    <name type="common">Paraburkholderia caryophylli</name>
    <dbReference type="NCBI Taxonomy" id="28094"/>
    <lineage>
        <taxon>Bacteria</taxon>
        <taxon>Pseudomonadati</taxon>
        <taxon>Pseudomonadota</taxon>
        <taxon>Betaproteobacteria</taxon>
        <taxon>Burkholderiales</taxon>
        <taxon>Burkholderiaceae</taxon>
        <taxon>Trinickia</taxon>
    </lineage>
</organism>
<dbReference type="GeneID" id="95549989"/>
<accession>A0A1X7H5W8</accession>
<evidence type="ECO:0000256" key="1">
    <source>
        <dbReference type="SAM" id="SignalP"/>
    </source>
</evidence>
<dbReference type="AlphaFoldDB" id="A0A1X7H5W8"/>
<dbReference type="EMBL" id="FXAH01000022">
    <property type="protein sequence ID" value="SMF80391.1"/>
    <property type="molecule type" value="Genomic_DNA"/>
</dbReference>
<dbReference type="RefSeq" id="WP_176072627.1">
    <property type="nucleotide sequence ID" value="NZ_BSQD01000009.1"/>
</dbReference>